<proteinExistence type="predicted"/>
<accession>A0A7I8C0T7</accession>
<organism evidence="3 4">
    <name type="scientific">Paraburkholderia largidicola</name>
    <dbReference type="NCBI Taxonomy" id="3014751"/>
    <lineage>
        <taxon>Bacteria</taxon>
        <taxon>Pseudomonadati</taxon>
        <taxon>Pseudomonadota</taxon>
        <taxon>Betaproteobacteria</taxon>
        <taxon>Burkholderiales</taxon>
        <taxon>Burkholderiaceae</taxon>
        <taxon>Paraburkholderia</taxon>
    </lineage>
</organism>
<reference evidence="3 4" key="1">
    <citation type="journal article" date="2020" name="Genes (Basel)">
        <title>Genomic Comparison of Insect Gut Symbionts from Divergent Burkholderia Subclades.</title>
        <authorList>
            <person name="Takeshita K."/>
            <person name="Kikuchi Y."/>
        </authorList>
    </citation>
    <scope>NUCLEOTIDE SEQUENCE [LARGE SCALE GENOMIC DNA]</scope>
    <source>
        <strain evidence="3 4">PGU16</strain>
        <plasmid evidence="3 4">PPGU16_p1</plasmid>
    </source>
</reference>
<dbReference type="RefSeq" id="WP_180725649.1">
    <property type="nucleotide sequence ID" value="NZ_AP023176.1"/>
</dbReference>
<evidence type="ECO:0000259" key="2">
    <source>
        <dbReference type="SMART" id="SM00834"/>
    </source>
</evidence>
<dbReference type="NCBIfam" id="TIGR02605">
    <property type="entry name" value="CxxC_CxxC_SSSS"/>
    <property type="match status" value="1"/>
</dbReference>
<protein>
    <recommendedName>
        <fullName evidence="2">Putative regulatory protein FmdB zinc ribbon domain-containing protein</fullName>
    </recommendedName>
</protein>
<name>A0A7I8C0T7_9BURK</name>
<geneLocation type="plasmid" evidence="3 4">
    <name>PPGU16_p1</name>
</geneLocation>
<gene>
    <name evidence="3" type="ORF">PPGU16_71860</name>
</gene>
<dbReference type="InterPro" id="IPR013429">
    <property type="entry name" value="Regulatory_FmdB_Zinc_ribbon"/>
</dbReference>
<dbReference type="Proteomes" id="UP000510888">
    <property type="component" value="Plasmid PPGU16_p1"/>
</dbReference>
<dbReference type="Pfam" id="PF09723">
    <property type="entry name" value="Zn_ribbon_8"/>
    <property type="match status" value="1"/>
</dbReference>
<keyword evidence="3" id="KW-0614">Plasmid</keyword>
<feature type="region of interest" description="Disordered" evidence="1">
    <location>
        <begin position="83"/>
        <end position="104"/>
    </location>
</feature>
<dbReference type="AlphaFoldDB" id="A0A7I8C0T7"/>
<evidence type="ECO:0000256" key="1">
    <source>
        <dbReference type="SAM" id="MobiDB-lite"/>
    </source>
</evidence>
<feature type="domain" description="Putative regulatory protein FmdB zinc ribbon" evidence="2">
    <location>
        <begin position="1"/>
        <end position="41"/>
    </location>
</feature>
<sequence length="104" mass="10898">MPTYDYRCDTCGHFAALRRISERDAASPCPSCGKLAQRTLSLPALSLMASTQRAAHQVNERAANAPHRHGPGCGCGSSAKPRLAGAAPTGLKSNGGGRPWMISH</sequence>
<dbReference type="KEGG" id="plad:PPGU16_71860"/>
<evidence type="ECO:0000313" key="4">
    <source>
        <dbReference type="Proteomes" id="UP000510888"/>
    </source>
</evidence>
<keyword evidence="4" id="KW-1185">Reference proteome</keyword>
<dbReference type="EMBL" id="AP023176">
    <property type="protein sequence ID" value="BCF94119.1"/>
    <property type="molecule type" value="Genomic_DNA"/>
</dbReference>
<evidence type="ECO:0000313" key="3">
    <source>
        <dbReference type="EMBL" id="BCF94119.1"/>
    </source>
</evidence>
<feature type="region of interest" description="Disordered" evidence="1">
    <location>
        <begin position="57"/>
        <end position="76"/>
    </location>
</feature>
<dbReference type="SMART" id="SM00834">
    <property type="entry name" value="CxxC_CXXC_SSSS"/>
    <property type="match status" value="1"/>
</dbReference>